<gene>
    <name evidence="1" type="ORF">GBK04_05125</name>
</gene>
<reference evidence="1 2" key="1">
    <citation type="submission" date="2019-10" db="EMBL/GenBank/DDBJ databases">
        <title>Draft Genome Sequence of Cytophagaceae sp. SJW1-29.</title>
        <authorList>
            <person name="Choi A."/>
        </authorList>
    </citation>
    <scope>NUCLEOTIDE SEQUENCE [LARGE SCALE GENOMIC DNA]</scope>
    <source>
        <strain evidence="1 2">SJW1-29</strain>
    </source>
</reference>
<evidence type="ECO:0000313" key="1">
    <source>
        <dbReference type="EMBL" id="MPR32752.1"/>
    </source>
</evidence>
<protein>
    <submittedName>
        <fullName evidence="1">Uncharacterized protein</fullName>
    </submittedName>
</protein>
<comment type="caution">
    <text evidence="1">The sequence shown here is derived from an EMBL/GenBank/DDBJ whole genome shotgun (WGS) entry which is preliminary data.</text>
</comment>
<dbReference type="RefSeq" id="WP_152757463.1">
    <property type="nucleotide sequence ID" value="NZ_WHLY01000002.1"/>
</dbReference>
<organism evidence="1 2">
    <name type="scientific">Salmonirosea aquatica</name>
    <dbReference type="NCBI Taxonomy" id="2654236"/>
    <lineage>
        <taxon>Bacteria</taxon>
        <taxon>Pseudomonadati</taxon>
        <taxon>Bacteroidota</taxon>
        <taxon>Cytophagia</taxon>
        <taxon>Cytophagales</taxon>
        <taxon>Spirosomataceae</taxon>
        <taxon>Salmonirosea</taxon>
    </lineage>
</organism>
<accession>A0A7C9FR22</accession>
<dbReference type="EMBL" id="WHLY01000002">
    <property type="protein sequence ID" value="MPR32752.1"/>
    <property type="molecule type" value="Genomic_DNA"/>
</dbReference>
<sequence length="165" mass="18055">MIKSYDDLKAQRALAHNDLQLAKSQLTADTEAWKQEAKPLRLVSSIAGNLLTNRMVGKGKKGLIGNGLQLGLNAVLATTALRSLPTPLNMILPQVIENAALNYTKKNGRDWLIKGLRWVKKVTDETPEPEKTGILEQSETAIAYLPAHEPELPNISEGDQLPPSI</sequence>
<evidence type="ECO:0000313" key="2">
    <source>
        <dbReference type="Proteomes" id="UP000479293"/>
    </source>
</evidence>
<dbReference type="AlphaFoldDB" id="A0A7C9FR22"/>
<keyword evidence="2" id="KW-1185">Reference proteome</keyword>
<proteinExistence type="predicted"/>
<dbReference type="Proteomes" id="UP000479293">
    <property type="component" value="Unassembled WGS sequence"/>
</dbReference>
<name>A0A7C9FR22_9BACT</name>